<accession>A0A077LWL8</accession>
<dbReference type="OrthoDB" id="4871654at2"/>
<keyword evidence="2" id="KW-1185">Reference proteome</keyword>
<sequence>MTRLDQPNDLVDAALRDEIVLVGDLVIAAAESDDHLPQSTIDQILGVEQPRRGRLTAVASRSSRHRT</sequence>
<reference evidence="1 2" key="1">
    <citation type="journal article" date="2013" name="ISME J.">
        <title>A metabolic model for members of the genus Tetrasphaera involved in enhanced biological phosphorus removal.</title>
        <authorList>
            <person name="Kristiansen R."/>
            <person name="Nguyen H.T.T."/>
            <person name="Saunders A.M."/>
            <person name="Nielsen J.L."/>
            <person name="Wimmer R."/>
            <person name="Le V.Q."/>
            <person name="McIlroy S.J."/>
            <person name="Petrovski S."/>
            <person name="Seviour R.J."/>
            <person name="Calteau A."/>
            <person name="Nielsen K.L."/>
            <person name="Nielsen P.H."/>
        </authorList>
    </citation>
    <scope>NUCLEOTIDE SEQUENCE [LARGE SCALE GENOMIC DNA]</scope>
    <source>
        <strain evidence="1 2">T1-X7</strain>
    </source>
</reference>
<protein>
    <submittedName>
        <fullName evidence="1">Uncharacterized protein</fullName>
    </submittedName>
</protein>
<proteinExistence type="predicted"/>
<evidence type="ECO:0000313" key="2">
    <source>
        <dbReference type="Proteomes" id="UP000035721"/>
    </source>
</evidence>
<gene>
    <name evidence="1" type="ORF">BN12_1710014</name>
</gene>
<dbReference type="STRING" id="1194083.BN12_1710014"/>
<dbReference type="RefSeq" id="WP_048554123.1">
    <property type="nucleotide sequence ID" value="NZ_HF570958.1"/>
</dbReference>
<dbReference type="AlphaFoldDB" id="A0A077LWL8"/>
<dbReference type="Proteomes" id="UP000035721">
    <property type="component" value="Unassembled WGS sequence"/>
</dbReference>
<name>A0A077LWL8_9MICO</name>
<comment type="caution">
    <text evidence="1">The sequence shown here is derived from an EMBL/GenBank/DDBJ whole genome shotgun (WGS) entry which is preliminary data.</text>
</comment>
<evidence type="ECO:0000313" key="1">
    <source>
        <dbReference type="EMBL" id="CCH77212.1"/>
    </source>
</evidence>
<dbReference type="EMBL" id="CAJB01000081">
    <property type="protein sequence ID" value="CCH77212.1"/>
    <property type="molecule type" value="Genomic_DNA"/>
</dbReference>
<organism evidence="1 2">
    <name type="scientific">Nostocoides japonicum T1-X7</name>
    <dbReference type="NCBI Taxonomy" id="1194083"/>
    <lineage>
        <taxon>Bacteria</taxon>
        <taxon>Bacillati</taxon>
        <taxon>Actinomycetota</taxon>
        <taxon>Actinomycetes</taxon>
        <taxon>Micrococcales</taxon>
        <taxon>Intrasporangiaceae</taxon>
        <taxon>Nostocoides</taxon>
    </lineage>
</organism>